<proteinExistence type="predicted"/>
<dbReference type="InterPro" id="IPR045745">
    <property type="entry name" value="HTH_58_Actinobacteria-type"/>
</dbReference>
<reference evidence="2 3" key="1">
    <citation type="submission" date="2024-09" db="EMBL/GenBank/DDBJ databases">
        <authorList>
            <person name="Sun Q."/>
            <person name="Mori K."/>
        </authorList>
    </citation>
    <scope>NUCLEOTIDE SEQUENCE [LARGE SCALE GENOMIC DNA]</scope>
    <source>
        <strain evidence="2 3">CGMCC 1.15906</strain>
    </source>
</reference>
<feature type="domain" description="Helix-turn-helix" evidence="1">
    <location>
        <begin position="11"/>
        <end position="42"/>
    </location>
</feature>
<evidence type="ECO:0000313" key="3">
    <source>
        <dbReference type="Proteomes" id="UP001589890"/>
    </source>
</evidence>
<sequence length="48" mass="5326">MDDNKRRAILARRGRGESLRAIAADTKMSLAFVHRVLSQADAVTTEIN</sequence>
<dbReference type="RefSeq" id="WP_380049133.1">
    <property type="nucleotide sequence ID" value="NZ_JBHLTC010000021.1"/>
</dbReference>
<dbReference type="EMBL" id="JBHLTC010000021">
    <property type="protein sequence ID" value="MFC0626061.1"/>
    <property type="molecule type" value="Genomic_DNA"/>
</dbReference>
<organism evidence="2 3">
    <name type="scientific">Kribbella deserti</name>
    <dbReference type="NCBI Taxonomy" id="1926257"/>
    <lineage>
        <taxon>Bacteria</taxon>
        <taxon>Bacillati</taxon>
        <taxon>Actinomycetota</taxon>
        <taxon>Actinomycetes</taxon>
        <taxon>Propionibacteriales</taxon>
        <taxon>Kribbellaceae</taxon>
        <taxon>Kribbella</taxon>
    </lineage>
</organism>
<comment type="caution">
    <text evidence="2">The sequence shown here is derived from an EMBL/GenBank/DDBJ whole genome shotgun (WGS) entry which is preliminary data.</text>
</comment>
<protein>
    <submittedName>
        <fullName evidence="2">Helix-turn-helix domain-containing protein</fullName>
    </submittedName>
</protein>
<keyword evidence="3" id="KW-1185">Reference proteome</keyword>
<evidence type="ECO:0000313" key="2">
    <source>
        <dbReference type="EMBL" id="MFC0626061.1"/>
    </source>
</evidence>
<dbReference type="Pfam" id="PF19575">
    <property type="entry name" value="HTH_58"/>
    <property type="match status" value="1"/>
</dbReference>
<dbReference type="Proteomes" id="UP001589890">
    <property type="component" value="Unassembled WGS sequence"/>
</dbReference>
<gene>
    <name evidence="2" type="ORF">ACFFGN_18420</name>
</gene>
<evidence type="ECO:0000259" key="1">
    <source>
        <dbReference type="Pfam" id="PF19575"/>
    </source>
</evidence>
<name>A0ABV6QPY6_9ACTN</name>
<accession>A0ABV6QPY6</accession>